<organism evidence="1 2">
    <name type="scientific">Viridothelium virens</name>
    <name type="common">Speckled blister lichen</name>
    <name type="synonym">Trypethelium virens</name>
    <dbReference type="NCBI Taxonomy" id="1048519"/>
    <lineage>
        <taxon>Eukaryota</taxon>
        <taxon>Fungi</taxon>
        <taxon>Dikarya</taxon>
        <taxon>Ascomycota</taxon>
        <taxon>Pezizomycotina</taxon>
        <taxon>Dothideomycetes</taxon>
        <taxon>Dothideomycetes incertae sedis</taxon>
        <taxon>Trypetheliales</taxon>
        <taxon>Trypetheliaceae</taxon>
        <taxon>Viridothelium</taxon>
    </lineage>
</organism>
<accession>A0A6A6H4K1</accession>
<dbReference type="EMBL" id="ML991815">
    <property type="protein sequence ID" value="KAF2232453.1"/>
    <property type="molecule type" value="Genomic_DNA"/>
</dbReference>
<evidence type="ECO:0000313" key="1">
    <source>
        <dbReference type="EMBL" id="KAF2232453.1"/>
    </source>
</evidence>
<dbReference type="AlphaFoldDB" id="A0A6A6H4K1"/>
<evidence type="ECO:0000313" key="2">
    <source>
        <dbReference type="Proteomes" id="UP000800092"/>
    </source>
</evidence>
<reference evidence="1" key="1">
    <citation type="journal article" date="2020" name="Stud. Mycol.">
        <title>101 Dothideomycetes genomes: a test case for predicting lifestyles and emergence of pathogens.</title>
        <authorList>
            <person name="Haridas S."/>
            <person name="Albert R."/>
            <person name="Binder M."/>
            <person name="Bloem J."/>
            <person name="Labutti K."/>
            <person name="Salamov A."/>
            <person name="Andreopoulos B."/>
            <person name="Baker S."/>
            <person name="Barry K."/>
            <person name="Bills G."/>
            <person name="Bluhm B."/>
            <person name="Cannon C."/>
            <person name="Castanera R."/>
            <person name="Culley D."/>
            <person name="Daum C."/>
            <person name="Ezra D."/>
            <person name="Gonzalez J."/>
            <person name="Henrissat B."/>
            <person name="Kuo A."/>
            <person name="Liang C."/>
            <person name="Lipzen A."/>
            <person name="Lutzoni F."/>
            <person name="Magnuson J."/>
            <person name="Mondo S."/>
            <person name="Nolan M."/>
            <person name="Ohm R."/>
            <person name="Pangilinan J."/>
            <person name="Park H.-J."/>
            <person name="Ramirez L."/>
            <person name="Alfaro M."/>
            <person name="Sun H."/>
            <person name="Tritt A."/>
            <person name="Yoshinaga Y."/>
            <person name="Zwiers L.-H."/>
            <person name="Turgeon B."/>
            <person name="Goodwin S."/>
            <person name="Spatafora J."/>
            <person name="Crous P."/>
            <person name="Grigoriev I."/>
        </authorList>
    </citation>
    <scope>NUCLEOTIDE SEQUENCE</scope>
    <source>
        <strain evidence="1">Tuck. ex Michener</strain>
    </source>
</reference>
<keyword evidence="2" id="KW-1185">Reference proteome</keyword>
<protein>
    <submittedName>
        <fullName evidence="1">Uncharacterized protein</fullName>
    </submittedName>
</protein>
<sequence>MVILVSRALSVLYAVPRNPTPQGAAQSPAIQNPTPTTTVLSLIFDDEHQFGMHCLDDDCQETFSVPRTYGVRPDQGVWFSWFGGGSSKTCAMTAPPPFTSKCEAIEKSDEPLHAHSPSPPPFAIAAATANSESRRREHIFRMRTPQNAGPSREGIVGMQLML</sequence>
<gene>
    <name evidence="1" type="ORF">EV356DRAFT_534569</name>
</gene>
<dbReference type="Proteomes" id="UP000800092">
    <property type="component" value="Unassembled WGS sequence"/>
</dbReference>
<name>A0A6A6H4K1_VIRVR</name>
<proteinExistence type="predicted"/>